<feature type="transmembrane region" description="Helical" evidence="6">
    <location>
        <begin position="140"/>
        <end position="159"/>
    </location>
</feature>
<keyword evidence="4 6" id="KW-1133">Transmembrane helix</keyword>
<keyword evidence="3 6" id="KW-0812">Transmembrane</keyword>
<dbReference type="KEGG" id="egu:105057890"/>
<dbReference type="FunCoup" id="A0A6I9S7H0">
    <property type="interactions" value="1243"/>
</dbReference>
<evidence type="ECO:0000313" key="8">
    <source>
        <dbReference type="RefSeq" id="XP_010938910.2"/>
    </source>
</evidence>
<dbReference type="InterPro" id="IPR007770">
    <property type="entry name" value="DMP"/>
</dbReference>
<dbReference type="GO" id="GO:0010256">
    <property type="term" value="P:endomembrane system organization"/>
    <property type="evidence" value="ECO:0007669"/>
    <property type="project" value="TreeGrafter"/>
</dbReference>
<dbReference type="PANTHER" id="PTHR31621">
    <property type="entry name" value="PROTEIN DMP3"/>
    <property type="match status" value="1"/>
</dbReference>
<evidence type="ECO:0000256" key="4">
    <source>
        <dbReference type="ARBA" id="ARBA00022989"/>
    </source>
</evidence>
<proteinExistence type="inferred from homology"/>
<gene>
    <name evidence="8" type="primary">LOC105057890</name>
</gene>
<evidence type="ECO:0000256" key="2">
    <source>
        <dbReference type="ARBA" id="ARBA00008707"/>
    </source>
</evidence>
<dbReference type="PANTHER" id="PTHR31621:SF66">
    <property type="entry name" value="PROTEIN DMP2"/>
    <property type="match status" value="1"/>
</dbReference>
<organism evidence="7 8">
    <name type="scientific">Elaeis guineensis var. tenera</name>
    <name type="common">Oil palm</name>
    <dbReference type="NCBI Taxonomy" id="51953"/>
    <lineage>
        <taxon>Eukaryota</taxon>
        <taxon>Viridiplantae</taxon>
        <taxon>Streptophyta</taxon>
        <taxon>Embryophyta</taxon>
        <taxon>Tracheophyta</taxon>
        <taxon>Spermatophyta</taxon>
        <taxon>Magnoliopsida</taxon>
        <taxon>Liliopsida</taxon>
        <taxon>Arecaceae</taxon>
        <taxon>Arecoideae</taxon>
        <taxon>Cocoseae</taxon>
        <taxon>Elaeidinae</taxon>
        <taxon>Elaeis</taxon>
    </lineage>
</organism>
<keyword evidence="5 6" id="KW-0472">Membrane</keyword>
<sequence length="216" mass="23500">MDLDYIDTKTTNSMAKNYQQSSKKMNSVSKSFRSSAQTIGDRAFKGVADLMKLLPSGTVFLFQFLNPLLTNAGHCHTVNKYLSGALLAICGFSCCFSSFSDSYIGSDGKVYHGLVTKDGLWSFSDPNASSKVLSKYKLRYGDFVHAFLSLIVLAVIALLDGNIVSCFYPSFESEEKTLLMVLPTVVGGLASSAFMIFFNNRHGIGNAPTGITEKSD</sequence>
<accession>A0A6I9S7H0</accession>
<evidence type="ECO:0000313" key="7">
    <source>
        <dbReference type="Proteomes" id="UP000504607"/>
    </source>
</evidence>
<evidence type="ECO:0000256" key="6">
    <source>
        <dbReference type="SAM" id="Phobius"/>
    </source>
</evidence>
<dbReference type="GO" id="GO:0005737">
    <property type="term" value="C:cytoplasm"/>
    <property type="evidence" value="ECO:0007669"/>
    <property type="project" value="UniProtKB-ARBA"/>
</dbReference>
<dbReference type="GeneID" id="105057890"/>
<reference evidence="8" key="1">
    <citation type="submission" date="2025-08" db="UniProtKB">
        <authorList>
            <consortium name="RefSeq"/>
        </authorList>
    </citation>
    <scope>IDENTIFICATION</scope>
</reference>
<comment type="subcellular location">
    <subcellularLocation>
        <location evidence="1">Membrane</location>
        <topology evidence="1">Multi-pass membrane protein</topology>
    </subcellularLocation>
</comment>
<dbReference type="InParanoid" id="A0A6I9S7H0"/>
<evidence type="ECO:0000256" key="5">
    <source>
        <dbReference type="ARBA" id="ARBA00023136"/>
    </source>
</evidence>
<dbReference type="AlphaFoldDB" id="A0A6I9S7H0"/>
<name>A0A6I9S7H0_ELAGV</name>
<feature type="transmembrane region" description="Helical" evidence="6">
    <location>
        <begin position="179"/>
        <end position="198"/>
    </location>
</feature>
<dbReference type="GO" id="GO:0016020">
    <property type="term" value="C:membrane"/>
    <property type="evidence" value="ECO:0007669"/>
    <property type="project" value="UniProtKB-SubCell"/>
</dbReference>
<comment type="similarity">
    <text evidence="2">Belongs to the plant DMP1 protein family.</text>
</comment>
<keyword evidence="7" id="KW-1185">Reference proteome</keyword>
<dbReference type="RefSeq" id="XP_010938910.2">
    <property type="nucleotide sequence ID" value="XM_010940608.2"/>
</dbReference>
<dbReference type="Proteomes" id="UP000504607">
    <property type="component" value="Chromosome 14"/>
</dbReference>
<evidence type="ECO:0000256" key="1">
    <source>
        <dbReference type="ARBA" id="ARBA00004141"/>
    </source>
</evidence>
<dbReference type="OrthoDB" id="1928191at2759"/>
<dbReference type="Pfam" id="PF05078">
    <property type="entry name" value="DUF679"/>
    <property type="match status" value="1"/>
</dbReference>
<protein>
    <submittedName>
        <fullName evidence="8">Protein DMP2-like</fullName>
    </submittedName>
</protein>
<evidence type="ECO:0000256" key="3">
    <source>
        <dbReference type="ARBA" id="ARBA00022692"/>
    </source>
</evidence>